<dbReference type="GO" id="GO:0003677">
    <property type="term" value="F:DNA binding"/>
    <property type="evidence" value="ECO:0007669"/>
    <property type="project" value="InterPro"/>
</dbReference>
<organism evidence="2 3">
    <name type="scientific">Kiloniella litopenaei</name>
    <dbReference type="NCBI Taxonomy" id="1549748"/>
    <lineage>
        <taxon>Bacteria</taxon>
        <taxon>Pseudomonadati</taxon>
        <taxon>Pseudomonadota</taxon>
        <taxon>Alphaproteobacteria</taxon>
        <taxon>Rhodospirillales</taxon>
        <taxon>Kiloniellaceae</taxon>
        <taxon>Kiloniella</taxon>
    </lineage>
</organism>
<dbReference type="EMBL" id="LANI01000060">
    <property type="protein sequence ID" value="KKJ75123.1"/>
    <property type="molecule type" value="Genomic_DNA"/>
</dbReference>
<dbReference type="GO" id="GO:0006313">
    <property type="term" value="P:DNA transposition"/>
    <property type="evidence" value="ECO:0007669"/>
    <property type="project" value="InterPro"/>
</dbReference>
<comment type="caution">
    <text evidence="2">The sequence shown here is derived from an EMBL/GenBank/DDBJ whole genome shotgun (WGS) entry which is preliminary data.</text>
</comment>
<sequence length="136" mass="15454">MGRSRGSRTSKVHAAVGQKGRPIRLAISGGHVHDSKLMPDFLDWEVPPLAIVADKVYSSHKIREAIADEGALAVIPSKSNTKKQIPHDKNLYAMRNIVERFFCKMKDMRRLATRFEKKGANFLNMIFLFSIRCWIS</sequence>
<dbReference type="SUPFAM" id="SSF53098">
    <property type="entry name" value="Ribonuclease H-like"/>
    <property type="match status" value="1"/>
</dbReference>
<dbReference type="Pfam" id="PF01609">
    <property type="entry name" value="DDE_Tnp_1"/>
    <property type="match status" value="1"/>
</dbReference>
<gene>
    <name evidence="2" type="ORF">WH95_20090</name>
</gene>
<evidence type="ECO:0000259" key="1">
    <source>
        <dbReference type="Pfam" id="PF01609"/>
    </source>
</evidence>
<proteinExistence type="predicted"/>
<dbReference type="GO" id="GO:0004803">
    <property type="term" value="F:transposase activity"/>
    <property type="evidence" value="ECO:0007669"/>
    <property type="project" value="InterPro"/>
</dbReference>
<evidence type="ECO:0000313" key="2">
    <source>
        <dbReference type="EMBL" id="KKJ75123.1"/>
    </source>
</evidence>
<dbReference type="NCBIfam" id="NF033580">
    <property type="entry name" value="transpos_IS5_3"/>
    <property type="match status" value="1"/>
</dbReference>
<dbReference type="Proteomes" id="UP000034491">
    <property type="component" value="Unassembled WGS sequence"/>
</dbReference>
<dbReference type="STRING" id="1549748.WH95_20090"/>
<dbReference type="InterPro" id="IPR012337">
    <property type="entry name" value="RNaseH-like_sf"/>
</dbReference>
<feature type="domain" description="Transposase IS4-like" evidence="1">
    <location>
        <begin position="5"/>
        <end position="133"/>
    </location>
</feature>
<reference evidence="2 3" key="1">
    <citation type="submission" date="2015-03" db="EMBL/GenBank/DDBJ databases">
        <title>Genome sequence of Kiloniella sp. P1-1, isolated from the gut microflora of Pacific white shrimp, Penaeus vannamei.</title>
        <authorList>
            <person name="Shao Z."/>
            <person name="Wang L."/>
            <person name="Li X."/>
        </authorList>
    </citation>
    <scope>NUCLEOTIDE SEQUENCE [LARGE SCALE GENOMIC DNA]</scope>
    <source>
        <strain evidence="2 3">P1-1</strain>
    </source>
</reference>
<protein>
    <submittedName>
        <fullName evidence="2">Transposase</fullName>
    </submittedName>
</protein>
<dbReference type="PANTHER" id="PTHR30007">
    <property type="entry name" value="PHP DOMAIN PROTEIN"/>
    <property type="match status" value="1"/>
</dbReference>
<evidence type="ECO:0000313" key="3">
    <source>
        <dbReference type="Proteomes" id="UP000034491"/>
    </source>
</evidence>
<accession>A0A0M2R6J3</accession>
<dbReference type="PANTHER" id="PTHR30007:SF1">
    <property type="entry name" value="BLR1914 PROTEIN"/>
    <property type="match status" value="1"/>
</dbReference>
<dbReference type="AlphaFoldDB" id="A0A0M2R6J3"/>
<name>A0A0M2R6J3_9PROT</name>
<keyword evidence="3" id="KW-1185">Reference proteome</keyword>
<dbReference type="InterPro" id="IPR002559">
    <property type="entry name" value="Transposase_11"/>
</dbReference>